<dbReference type="Gene3D" id="3.60.21.10">
    <property type="match status" value="1"/>
</dbReference>
<dbReference type="PANTHER" id="PTHR39323:SF1">
    <property type="entry name" value="BLR1149 PROTEIN"/>
    <property type="match status" value="1"/>
</dbReference>
<organism evidence="2 3">
    <name type="scientific">Methanothrix soehngenii</name>
    <name type="common">Methanosaeta concilii</name>
    <dbReference type="NCBI Taxonomy" id="2223"/>
    <lineage>
        <taxon>Archaea</taxon>
        <taxon>Methanobacteriati</taxon>
        <taxon>Methanobacteriota</taxon>
        <taxon>Stenosarchaea group</taxon>
        <taxon>Methanomicrobia</taxon>
        <taxon>Methanotrichales</taxon>
        <taxon>Methanotrichaceae</taxon>
        <taxon>Methanothrix</taxon>
    </lineage>
</organism>
<accession>A0A7K4AL50</accession>
<evidence type="ECO:0000313" key="3">
    <source>
        <dbReference type="Proteomes" id="UP000544742"/>
    </source>
</evidence>
<dbReference type="InterPro" id="IPR004843">
    <property type="entry name" value="Calcineurin-like_PHP"/>
</dbReference>
<reference evidence="2 3" key="1">
    <citation type="journal article" date="2020" name="Biotechnol. Biofuels">
        <title>New insights from the biogas microbiome by comprehensive genome-resolved metagenomics of nearly 1600 species originating from multiple anaerobic digesters.</title>
        <authorList>
            <person name="Campanaro S."/>
            <person name="Treu L."/>
            <person name="Rodriguez-R L.M."/>
            <person name="Kovalovszki A."/>
            <person name="Ziels R.M."/>
            <person name="Maus I."/>
            <person name="Zhu X."/>
            <person name="Kougias P.G."/>
            <person name="Basile A."/>
            <person name="Luo G."/>
            <person name="Schluter A."/>
            <person name="Konstantinidis K.T."/>
            <person name="Angelidaki I."/>
        </authorList>
    </citation>
    <scope>NUCLEOTIDE SEQUENCE [LARGE SCALE GENOMIC DNA]</scope>
    <source>
        <strain evidence="2">AS27yjCOA_157</strain>
    </source>
</reference>
<evidence type="ECO:0000313" key="2">
    <source>
        <dbReference type="EMBL" id="NLJ23678.1"/>
    </source>
</evidence>
<dbReference type="GO" id="GO:0016787">
    <property type="term" value="F:hydrolase activity"/>
    <property type="evidence" value="ECO:0007669"/>
    <property type="project" value="InterPro"/>
</dbReference>
<proteinExistence type="predicted"/>
<feature type="domain" description="Calcineurin-like phosphoesterase" evidence="1">
    <location>
        <begin position="17"/>
        <end position="115"/>
    </location>
</feature>
<dbReference type="PANTHER" id="PTHR39323">
    <property type="entry name" value="BLR1149 PROTEIN"/>
    <property type="match status" value="1"/>
</dbReference>
<evidence type="ECO:0000259" key="1">
    <source>
        <dbReference type="Pfam" id="PF00149"/>
    </source>
</evidence>
<sequence>MAPVFGAPLLLAEGKERLLIASDLHLGLEHELWLGGVSIPSQTRKILALLKGYLDMTMPDRLLILGDLKHNVPKTSWQEKREVPDFLRQLSAQVRVDIVSGNHDSNLADMAPPGVRVHPSTGIVREGRGYFHGHTWPEEKVVRSGFMVAAHLHPAVRLKDPLGNFQTHPVWARAPIQTEVVEEHYGFASSGEIIIMPAFNPLCGGLALNEPAEDMRGPLLAMANMEHARLYLLDGTDLGLLAEIKAAGDWPI</sequence>
<dbReference type="AlphaFoldDB" id="A0A7K4AL50"/>
<dbReference type="PIRSF" id="PIRSF000887">
    <property type="entry name" value="Pesterase_MJ0037"/>
    <property type="match status" value="1"/>
</dbReference>
<dbReference type="CDD" id="cd07391">
    <property type="entry name" value="MPP_PF1019"/>
    <property type="match status" value="1"/>
</dbReference>
<protein>
    <submittedName>
        <fullName evidence="2">Metallophosphoesterase</fullName>
    </submittedName>
</protein>
<dbReference type="EMBL" id="JAAYUN010000220">
    <property type="protein sequence ID" value="NLJ23678.1"/>
    <property type="molecule type" value="Genomic_DNA"/>
</dbReference>
<dbReference type="InterPro" id="IPR029052">
    <property type="entry name" value="Metallo-depent_PP-like"/>
</dbReference>
<gene>
    <name evidence="2" type="ORF">GX426_11335</name>
</gene>
<comment type="caution">
    <text evidence="2">The sequence shown here is derived from an EMBL/GenBank/DDBJ whole genome shotgun (WGS) entry which is preliminary data.</text>
</comment>
<dbReference type="InterPro" id="IPR024173">
    <property type="entry name" value="Pesterase_MJ0037-like"/>
</dbReference>
<dbReference type="SUPFAM" id="SSF56300">
    <property type="entry name" value="Metallo-dependent phosphatases"/>
    <property type="match status" value="1"/>
</dbReference>
<name>A0A7K4AL50_METSH</name>
<dbReference type="Pfam" id="PF00149">
    <property type="entry name" value="Metallophos"/>
    <property type="match status" value="1"/>
</dbReference>
<dbReference type="Proteomes" id="UP000544742">
    <property type="component" value="Unassembled WGS sequence"/>
</dbReference>